<comment type="similarity">
    <text evidence="1 4">Belongs to the universal ribosomal protein uS9 family.</text>
</comment>
<keyword evidence="6" id="KW-1185">Reference proteome</keyword>
<dbReference type="FunFam" id="3.30.230.10:FF:000034">
    <property type="entry name" value="30S ribosomal protein S9"/>
    <property type="match status" value="1"/>
</dbReference>
<dbReference type="PANTHER" id="PTHR21569">
    <property type="entry name" value="RIBOSOMAL PROTEIN S9"/>
    <property type="match status" value="1"/>
</dbReference>
<dbReference type="Gene3D" id="3.30.230.10">
    <property type="match status" value="1"/>
</dbReference>
<dbReference type="InterPro" id="IPR023035">
    <property type="entry name" value="Ribosomal_uS9_bac/plastid"/>
</dbReference>
<dbReference type="HAMAP" id="MF_00532_B">
    <property type="entry name" value="Ribosomal_uS9_B"/>
    <property type="match status" value="1"/>
</dbReference>
<dbReference type="GO" id="GO:0003723">
    <property type="term" value="F:RNA binding"/>
    <property type="evidence" value="ECO:0007669"/>
    <property type="project" value="TreeGrafter"/>
</dbReference>
<dbReference type="GO" id="GO:0022627">
    <property type="term" value="C:cytosolic small ribosomal subunit"/>
    <property type="evidence" value="ECO:0007669"/>
    <property type="project" value="TreeGrafter"/>
</dbReference>
<evidence type="ECO:0000256" key="1">
    <source>
        <dbReference type="ARBA" id="ARBA00005251"/>
    </source>
</evidence>
<evidence type="ECO:0000313" key="5">
    <source>
        <dbReference type="EMBL" id="CAI8606934.1"/>
    </source>
</evidence>
<gene>
    <name evidence="5" type="ORF">VFH_IV014080</name>
</gene>
<dbReference type="InterPro" id="IPR014721">
    <property type="entry name" value="Ribsml_uS5_D2-typ_fold_subgr"/>
</dbReference>
<organism evidence="5 6">
    <name type="scientific">Vicia faba</name>
    <name type="common">Broad bean</name>
    <name type="synonym">Faba vulgaris</name>
    <dbReference type="NCBI Taxonomy" id="3906"/>
    <lineage>
        <taxon>Eukaryota</taxon>
        <taxon>Viridiplantae</taxon>
        <taxon>Streptophyta</taxon>
        <taxon>Embryophyta</taxon>
        <taxon>Tracheophyta</taxon>
        <taxon>Spermatophyta</taxon>
        <taxon>Magnoliopsida</taxon>
        <taxon>eudicotyledons</taxon>
        <taxon>Gunneridae</taxon>
        <taxon>Pentapetalae</taxon>
        <taxon>rosids</taxon>
        <taxon>fabids</taxon>
        <taxon>Fabales</taxon>
        <taxon>Fabaceae</taxon>
        <taxon>Papilionoideae</taxon>
        <taxon>50 kb inversion clade</taxon>
        <taxon>NPAAA clade</taxon>
        <taxon>Hologalegina</taxon>
        <taxon>IRL clade</taxon>
        <taxon>Fabeae</taxon>
        <taxon>Vicia</taxon>
    </lineage>
</organism>
<protein>
    <recommendedName>
        <fullName evidence="7">30S ribosomal protein S9</fullName>
    </recommendedName>
</protein>
<evidence type="ECO:0000256" key="3">
    <source>
        <dbReference type="ARBA" id="ARBA00023274"/>
    </source>
</evidence>
<name>A0AAV1AA43_VICFA</name>
<evidence type="ECO:0000313" key="6">
    <source>
        <dbReference type="Proteomes" id="UP001157006"/>
    </source>
</evidence>
<dbReference type="SUPFAM" id="SSF54211">
    <property type="entry name" value="Ribosomal protein S5 domain 2-like"/>
    <property type="match status" value="1"/>
</dbReference>
<accession>A0AAV1AA43</accession>
<reference evidence="5 6" key="1">
    <citation type="submission" date="2023-01" db="EMBL/GenBank/DDBJ databases">
        <authorList>
            <person name="Kreplak J."/>
        </authorList>
    </citation>
    <scope>NUCLEOTIDE SEQUENCE [LARGE SCALE GENOMIC DNA]</scope>
</reference>
<proteinExistence type="inferred from homology"/>
<dbReference type="InterPro" id="IPR000754">
    <property type="entry name" value="Ribosomal_uS9"/>
</dbReference>
<evidence type="ECO:0000256" key="2">
    <source>
        <dbReference type="ARBA" id="ARBA00022980"/>
    </source>
</evidence>
<dbReference type="PROSITE" id="PS00360">
    <property type="entry name" value="RIBOSOMAL_S9"/>
    <property type="match status" value="1"/>
</dbReference>
<dbReference type="GO" id="GO:0006412">
    <property type="term" value="P:translation"/>
    <property type="evidence" value="ECO:0007669"/>
    <property type="project" value="InterPro"/>
</dbReference>
<dbReference type="EMBL" id="OX451739">
    <property type="protein sequence ID" value="CAI8606934.1"/>
    <property type="molecule type" value="Genomic_DNA"/>
</dbReference>
<dbReference type="GO" id="GO:0003735">
    <property type="term" value="F:structural constituent of ribosome"/>
    <property type="evidence" value="ECO:0007669"/>
    <property type="project" value="InterPro"/>
</dbReference>
<dbReference type="AlphaFoldDB" id="A0AAV1AA43"/>
<dbReference type="PANTHER" id="PTHR21569:SF1">
    <property type="entry name" value="SMALL RIBOSOMAL SUBUNIT PROTEIN US9M"/>
    <property type="match status" value="1"/>
</dbReference>
<dbReference type="InterPro" id="IPR020568">
    <property type="entry name" value="Ribosomal_Su5_D2-typ_SF"/>
</dbReference>
<sequence>MLSRLIPKNPYNFRRFFPLPFKQPYFPNPHFAALPKPFSSSSSNNNNNNTKYPFSNSNVWKSFGETEEKVDNLFTEESESVDEVNDVEGERVRKDADADEEKWYLEEKGIDNEDENTLFKGINSEAEGKGSGSGEFGDHIYQPWNMKEDAGDVFGFKEEDVVGKDKVGELDVMVDGETKEDVEKLEKEEKELTVILEGPKRAFGDLIADSGITDEMLDSLIALKDFEGIDGLPPLRVIEDMRYENNTRKSTRAEMERLKQEEAAKARVRQVDDKGRAYGTGRRKCSIARVWVQPGNGKFMVNDKEFDVYFPMIDHRATLLRPFSETKTLGLWDVNCTVKGGGVSGQVGAIRLGVSKALQNWEPELRPALRSVGFLTRDSRVVERKKPGKAKARKSYQWVKR</sequence>
<keyword evidence="3 4" id="KW-0687">Ribonucleoprotein</keyword>
<dbReference type="Proteomes" id="UP001157006">
    <property type="component" value="Chromosome 4"/>
</dbReference>
<dbReference type="NCBIfam" id="NF001099">
    <property type="entry name" value="PRK00132.1"/>
    <property type="match status" value="1"/>
</dbReference>
<dbReference type="Pfam" id="PF00380">
    <property type="entry name" value="Ribosomal_S9"/>
    <property type="match status" value="1"/>
</dbReference>
<dbReference type="InterPro" id="IPR020574">
    <property type="entry name" value="Ribosomal_uS9_CS"/>
</dbReference>
<evidence type="ECO:0008006" key="7">
    <source>
        <dbReference type="Google" id="ProtNLM"/>
    </source>
</evidence>
<evidence type="ECO:0000256" key="4">
    <source>
        <dbReference type="RuleBase" id="RU003815"/>
    </source>
</evidence>
<keyword evidence="2 4" id="KW-0689">Ribosomal protein</keyword>